<dbReference type="HOGENOM" id="CLU_364185_0_0_1"/>
<feature type="compositionally biased region" description="Basic and acidic residues" evidence="1">
    <location>
        <begin position="739"/>
        <end position="750"/>
    </location>
</feature>
<feature type="region of interest" description="Disordered" evidence="1">
    <location>
        <begin position="312"/>
        <end position="336"/>
    </location>
</feature>
<dbReference type="PANTHER" id="PTHR32525:SF0">
    <property type="entry name" value="DOMAIN OF UNKNOWN FUNCTION WSN DOMAIN-CONTAINING PROTEIN-RELATED"/>
    <property type="match status" value="1"/>
</dbReference>
<dbReference type="WormBase" id="Y22D7AR.7">
    <property type="protein sequence ID" value="CE26513"/>
    <property type="gene ID" value="WBGene00021261"/>
</dbReference>
<feature type="region of interest" description="Disordered" evidence="1">
    <location>
        <begin position="739"/>
        <end position="767"/>
    </location>
</feature>
<proteinExistence type="predicted"/>
<dbReference type="SMR" id="Q9BKX7"/>
<evidence type="ECO:0000313" key="6">
    <source>
        <dbReference type="WormBase" id="Y22D7AR.7"/>
    </source>
</evidence>
<dbReference type="InterPro" id="IPR029021">
    <property type="entry name" value="Prot-tyrosine_phosphatase-like"/>
</dbReference>
<feature type="compositionally biased region" description="Polar residues" evidence="1">
    <location>
        <begin position="312"/>
        <end position="332"/>
    </location>
</feature>
<dbReference type="PaxDb" id="6239-Y22D7AR.7"/>
<dbReference type="Bgee" id="WBGene00021261">
    <property type="expression patterns" value="Expressed in larva and 1 other cell type or tissue"/>
</dbReference>
<dbReference type="AGR" id="WB:WBGene00021261"/>
<dbReference type="CTD" id="189514"/>
<feature type="domain" description="Tyrosine-protein phosphatase" evidence="3">
    <location>
        <begin position="483"/>
        <end position="675"/>
    </location>
</feature>
<protein>
    <submittedName>
        <fullName evidence="4">Tyrosine-protein phosphatase domain-containing protein</fullName>
    </submittedName>
</protein>
<gene>
    <name evidence="4" type="ORF">CELE_Y22D7AR.7</name>
    <name evidence="4 6" type="ORF">Y22D7AR.7</name>
</gene>
<dbReference type="Proteomes" id="UP000001940">
    <property type="component" value="Chromosome III"/>
</dbReference>
<name>Q9BKX7_CAEEL</name>
<accession>Q9BKX7</accession>
<dbReference type="PhylomeDB" id="Q9BKX7"/>
<organism evidence="4 5">
    <name type="scientific">Caenorhabditis elegans</name>
    <dbReference type="NCBI Taxonomy" id="6239"/>
    <lineage>
        <taxon>Eukaryota</taxon>
        <taxon>Metazoa</taxon>
        <taxon>Ecdysozoa</taxon>
        <taxon>Nematoda</taxon>
        <taxon>Chromadorea</taxon>
        <taxon>Rhabditida</taxon>
        <taxon>Rhabditina</taxon>
        <taxon>Rhabditomorpha</taxon>
        <taxon>Rhabditoidea</taxon>
        <taxon>Rhabditidae</taxon>
        <taxon>Peloderinae</taxon>
        <taxon>Caenorhabditis</taxon>
    </lineage>
</organism>
<evidence type="ECO:0000256" key="1">
    <source>
        <dbReference type="SAM" id="MobiDB-lite"/>
    </source>
</evidence>
<dbReference type="SUPFAM" id="SSF52799">
    <property type="entry name" value="(Phosphotyrosine protein) phosphatases II"/>
    <property type="match status" value="1"/>
</dbReference>
<evidence type="ECO:0000313" key="4">
    <source>
        <dbReference type="EMBL" id="CCD73762.1"/>
    </source>
</evidence>
<dbReference type="SMART" id="SM00404">
    <property type="entry name" value="PTPc_motif"/>
    <property type="match status" value="1"/>
</dbReference>
<dbReference type="Gene3D" id="3.90.190.10">
    <property type="entry name" value="Protein tyrosine phosphatase superfamily"/>
    <property type="match status" value="1"/>
</dbReference>
<keyword evidence="2" id="KW-1133">Transmembrane helix</keyword>
<dbReference type="InterPro" id="IPR000242">
    <property type="entry name" value="PTP_cat"/>
</dbReference>
<dbReference type="GO" id="GO:0004725">
    <property type="term" value="F:protein tyrosine phosphatase activity"/>
    <property type="evidence" value="ECO:0007669"/>
    <property type="project" value="InterPro"/>
</dbReference>
<dbReference type="CDD" id="cd00047">
    <property type="entry name" value="PTPc"/>
    <property type="match status" value="1"/>
</dbReference>
<evidence type="ECO:0000259" key="3">
    <source>
        <dbReference type="PROSITE" id="PS50055"/>
    </source>
</evidence>
<dbReference type="Pfam" id="PF00102">
    <property type="entry name" value="Y_phosphatase"/>
    <property type="match status" value="1"/>
</dbReference>
<dbReference type="KEGG" id="cel:CELE_Y22D7AR.7"/>
<dbReference type="InterPro" id="IPR003595">
    <property type="entry name" value="Tyr_Pase_cat"/>
</dbReference>
<dbReference type="GeneID" id="189514"/>
<reference evidence="4 5" key="1">
    <citation type="journal article" date="1998" name="Science">
        <title>Genome sequence of the nematode C. elegans: a platform for investigating biology.</title>
        <authorList>
            <consortium name="The C. elegans sequencing consortium"/>
            <person name="Sulson J.E."/>
            <person name="Waterston R."/>
        </authorList>
    </citation>
    <scope>NUCLEOTIDE SEQUENCE [LARGE SCALE GENOMIC DNA]</scope>
    <source>
        <strain evidence="4 5">Bristol N2</strain>
    </source>
</reference>
<evidence type="ECO:0000313" key="5">
    <source>
        <dbReference type="Proteomes" id="UP000001940"/>
    </source>
</evidence>
<keyword evidence="2" id="KW-0812">Transmembrane</keyword>
<keyword evidence="5" id="KW-1185">Reference proteome</keyword>
<dbReference type="PANTHER" id="PTHR32525">
    <property type="entry name" value="PROTEIN-TYROSINE-PHOSPHATASE"/>
    <property type="match status" value="1"/>
</dbReference>
<dbReference type="AlphaFoldDB" id="Q9BKX7"/>
<evidence type="ECO:0000256" key="2">
    <source>
        <dbReference type="SAM" id="Phobius"/>
    </source>
</evidence>
<dbReference type="EMBL" id="BX284603">
    <property type="protein sequence ID" value="CCD73762.1"/>
    <property type="molecule type" value="Genomic_DNA"/>
</dbReference>
<sequence>MTNMVLSSKFVTPLTENIQETHIFNKLDVFTTVYYDAITINLYAVELLSFLCKFHDEYLKVSNELKMNENKLARMVELLKKNDLDQVRNSLDFEEINSMIVKLRDTLKFGIIGDMIEMAPYFFKNFDTFLSDFKKLIDAMKALRETKEFKYIKPIITALKYFQSTNLSKEKLAEHLPKIQENLRNLQEFINNTENFKVFVRYDLSDFGDISEHLMVIGKATRGIVSMMNVMGERDAFDELLASVKSYGKSTEELKALEDQLPKMFKDLGAFENSVRFHYSEKLSEFYKLFEAAAKVSGITFDLQKLKSLPVSQEQTTTMRPETTSEEGQTTRIWRKRKHKGAEGPDVFVRFYPWSYVVLGLIYLLIAFILFAILLSLCDPDEDKEKKPVEYPVMMKGIPYSPQDVEAQRFKQEIPLDFVKNMIVGFYNKVRKFEKDEKLTSKSPTEVLKEYVTKLLAKDSEKIKSVGMTDYVKKHSLEQREELPLVMATRVPLNVHGSRLTSDFFHANRIKCPNGLQLILTQSPLHKILDKASTVFKFWWAVRQERVTHIVMLGQVNEEDANWNRMFCKYFPESADGIVKIGGFKISCCDMEEDEDVEERTLVVQYEKEKEFTVTHHLYKSWSMCSVPENSKTLLKLIKNVKCSKTPVIVHGISRNIDLGYQMFALNKKTTFVSVLKSLRSHCEGPVMQPIEYGFAIYGIFMYAFEAYDPTAVPDDITKIMNYLTEAFTTWFKIDGKVKRDETRKDRSSESETNGIEDESVKEVKEE</sequence>
<dbReference type="SMART" id="SM00194">
    <property type="entry name" value="PTPc"/>
    <property type="match status" value="1"/>
</dbReference>
<dbReference type="UCSC" id="Y22D7AR.7">
    <property type="organism name" value="c. elegans"/>
</dbReference>
<keyword evidence="2" id="KW-0472">Membrane</keyword>
<dbReference type="RefSeq" id="NP_497444.1">
    <property type="nucleotide sequence ID" value="NM_065043.1"/>
</dbReference>
<feature type="transmembrane region" description="Helical" evidence="2">
    <location>
        <begin position="354"/>
        <end position="377"/>
    </location>
</feature>
<dbReference type="InParanoid" id="Q9BKX7"/>
<dbReference type="PROSITE" id="PS50055">
    <property type="entry name" value="TYR_PHOSPHATASE_PTP"/>
    <property type="match status" value="1"/>
</dbReference>